<dbReference type="OrthoDB" id="9794241at2"/>
<dbReference type="PANTHER" id="PTHR36452:SF1">
    <property type="entry name" value="DUF2461 DOMAIN-CONTAINING PROTEIN"/>
    <property type="match status" value="1"/>
</dbReference>
<dbReference type="InterPro" id="IPR012808">
    <property type="entry name" value="CHP02453"/>
</dbReference>
<dbReference type="Proteomes" id="UP000306409">
    <property type="component" value="Chromosome"/>
</dbReference>
<organism evidence="1 2">
    <name type="scientific">Ruminiclostridium herbifermentans</name>
    <dbReference type="NCBI Taxonomy" id="2488810"/>
    <lineage>
        <taxon>Bacteria</taxon>
        <taxon>Bacillati</taxon>
        <taxon>Bacillota</taxon>
        <taxon>Clostridia</taxon>
        <taxon>Eubacteriales</taxon>
        <taxon>Oscillospiraceae</taxon>
        <taxon>Ruminiclostridium</taxon>
    </lineage>
</organism>
<accession>A0A4U7JIR5</accession>
<dbReference type="AlphaFoldDB" id="A0A4U7JIR5"/>
<name>A0A4U7JIR5_9FIRM</name>
<proteinExistence type="predicted"/>
<gene>
    <name evidence="1" type="ORF">EHE19_000575</name>
</gene>
<dbReference type="RefSeq" id="WP_137697154.1">
    <property type="nucleotide sequence ID" value="NZ_CP061336.1"/>
</dbReference>
<reference evidence="1 2" key="1">
    <citation type="submission" date="2020-09" db="EMBL/GenBank/DDBJ databases">
        <title>Characterization and genome sequencing of Ruminiclostridium sp. nov. MA18.</title>
        <authorList>
            <person name="Rettenmaier R."/>
            <person name="Kowollik M.-L."/>
            <person name="Liebl W."/>
            <person name="Zverlov V."/>
        </authorList>
    </citation>
    <scope>NUCLEOTIDE SEQUENCE [LARGE SCALE GENOMIC DNA]</scope>
    <source>
        <strain evidence="1 2">MA18</strain>
    </source>
</reference>
<dbReference type="InterPro" id="IPR015996">
    <property type="entry name" value="UCP028451"/>
</dbReference>
<dbReference type="EMBL" id="CP061336">
    <property type="protein sequence ID" value="QNU67089.1"/>
    <property type="molecule type" value="Genomic_DNA"/>
</dbReference>
<evidence type="ECO:0000313" key="1">
    <source>
        <dbReference type="EMBL" id="QNU67089.1"/>
    </source>
</evidence>
<dbReference type="PIRSF" id="PIRSF028451">
    <property type="entry name" value="UCP028451"/>
    <property type="match status" value="1"/>
</dbReference>
<evidence type="ECO:0000313" key="2">
    <source>
        <dbReference type="Proteomes" id="UP000306409"/>
    </source>
</evidence>
<keyword evidence="2" id="KW-1185">Reference proteome</keyword>
<dbReference type="PANTHER" id="PTHR36452">
    <property type="entry name" value="CHROMOSOME 12, WHOLE GENOME SHOTGUN SEQUENCE"/>
    <property type="match status" value="1"/>
</dbReference>
<protein>
    <submittedName>
        <fullName evidence="1">DUF2461 domain-containing protein</fullName>
    </submittedName>
</protein>
<sequence length="228" mass="27192">MSFNGFTADALKFLYENRMRNEKTWYDNHKDIYKEKVYNPFVELIIELAPTMMEIDSQLITVPSKIISRVRRDTRFTKDKTMYRDNAWFVFLRDKSIMSTSPCYWFELNQRGSSYGIGYYGAQTSSMANMRDMIINNHPYFVKALKCYEAQDKFIIGGEMYKRSKFPEQPENLRTWLDRKNIYFECVQNNFNLAFSKELPDVLKKGFLQLKPIYNFLCMVEAQQIKNS</sequence>
<dbReference type="Pfam" id="PF09365">
    <property type="entry name" value="DUF2461"/>
    <property type="match status" value="1"/>
</dbReference>
<dbReference type="KEGG" id="rher:EHE19_000575"/>